<feature type="transmembrane region" description="Helical" evidence="1">
    <location>
        <begin position="867"/>
        <end position="886"/>
    </location>
</feature>
<dbReference type="InterPro" id="IPR001036">
    <property type="entry name" value="Acrflvin-R"/>
</dbReference>
<feature type="transmembrane region" description="Helical" evidence="1">
    <location>
        <begin position="969"/>
        <end position="988"/>
    </location>
</feature>
<dbReference type="Gene3D" id="3.30.70.1440">
    <property type="entry name" value="Multidrug efflux transporter AcrB pore domain"/>
    <property type="match status" value="1"/>
</dbReference>
<feature type="transmembrane region" description="Helical" evidence="1">
    <location>
        <begin position="20"/>
        <end position="40"/>
    </location>
</feature>
<dbReference type="Gene3D" id="3.30.70.1430">
    <property type="entry name" value="Multidrug efflux transporter AcrB pore domain"/>
    <property type="match status" value="2"/>
</dbReference>
<dbReference type="SUPFAM" id="SSF82714">
    <property type="entry name" value="Multidrug efflux transporter AcrB TolC docking domain, DN and DC subdomains"/>
    <property type="match status" value="2"/>
</dbReference>
<accession>A0AAP8MG03</accession>
<keyword evidence="1" id="KW-0812">Transmembrane</keyword>
<feature type="transmembrane region" description="Helical" evidence="1">
    <location>
        <begin position="898"/>
        <end position="917"/>
    </location>
</feature>
<dbReference type="Pfam" id="PF00873">
    <property type="entry name" value="ACR_tran"/>
    <property type="match status" value="1"/>
</dbReference>
<feature type="transmembrane region" description="Helical" evidence="1">
    <location>
        <begin position="923"/>
        <end position="948"/>
    </location>
</feature>
<proteinExistence type="predicted"/>
<dbReference type="GO" id="GO:0005886">
    <property type="term" value="C:plasma membrane"/>
    <property type="evidence" value="ECO:0007669"/>
    <property type="project" value="TreeGrafter"/>
</dbReference>
<feature type="transmembrane region" description="Helical" evidence="1">
    <location>
        <begin position="338"/>
        <end position="357"/>
    </location>
</feature>
<keyword evidence="3" id="KW-1185">Reference proteome</keyword>
<dbReference type="PANTHER" id="PTHR32063:SF33">
    <property type="entry name" value="RND SUPERFAMILY EFFLUX PUMP PERMEASE COMPONENT"/>
    <property type="match status" value="1"/>
</dbReference>
<organism evidence="2 3">
    <name type="scientific">Halioglobus japonicus</name>
    <dbReference type="NCBI Taxonomy" id="930805"/>
    <lineage>
        <taxon>Bacteria</taxon>
        <taxon>Pseudomonadati</taxon>
        <taxon>Pseudomonadota</taxon>
        <taxon>Gammaproteobacteria</taxon>
        <taxon>Cellvibrionales</taxon>
        <taxon>Halieaceae</taxon>
        <taxon>Halioglobus</taxon>
    </lineage>
</organism>
<feature type="transmembrane region" description="Helical" evidence="1">
    <location>
        <begin position="363"/>
        <end position="380"/>
    </location>
</feature>
<dbReference type="Proteomes" id="UP000235162">
    <property type="component" value="Unassembled WGS sequence"/>
</dbReference>
<gene>
    <name evidence="2" type="ORF">C0029_00300</name>
</gene>
<comment type="caution">
    <text evidence="2">The sequence shown here is derived from an EMBL/GenBank/DDBJ whole genome shotgun (WGS) entry which is preliminary data.</text>
</comment>
<dbReference type="Gene3D" id="1.20.1640.10">
    <property type="entry name" value="Multidrug efflux transporter AcrB transmembrane domain"/>
    <property type="match status" value="2"/>
</dbReference>
<sequence length="1046" mass="114920">MSTQDQSRSGIIAWFARNPVAANLLMLIIITVGLGSAFSIQRAIFPAFDFQVIFINIPYPGAAPEEVEQGLIMKVEEAINDLDGIKRIESDSLESFGRVIIEPQDGVPIARLYNDVQNRIDGISTFPADAEEPILIQPDLLFAAVTIQISGALDERSMKALADEVRRELLTFPEVSSATVVGARDYEISVEISEPLLREYHLTLAEVANTISVSSLDLPSGSVQTRNGDIMLRTLGQAYVQQDFENIVLKTWPDGTRLMLGDIATVRDGFVDGSGYASFNGEYSLGINVFSMGKQDIVETARIAKDYVAQKQASLPDGVKLDIWADTTYYLEERLGMMVKNLAVGALLVFITLALFLEIKLAFWVMIGIPVCFLGAMAIINTPYIDSSLNMISLFGFILVLGIVVDDAIIMGESAYSETEAHGHSVNNVINGVYRVATPATFGVLTTIVAFTPTLFVQGVFAPMPAAMGWVVILCLVFSLIESKWILPAHLAHSRPTKNPILLSIDNVQEKVNARLRHFIDNRYRPTVERCVANRYVTLASFLAVFILCAGLVLGGVVRTVISPHTPGEFVQVELSMRDGTPEERTVEAVQTIVATLHEVDREYRRKNNTDAGLVAHVGAFAYDDTEGRIDIELTKQDTRKLSNEEVISRVRDKLGIIHGADVLGFQSSDGPNFGPEVSFDLMHPDFNALRKASEELVEHLRKYDGLSDIRNGAADTREEFHIDLLPEGEALGLTRYELGSQVRHAFYGAEAQRIQRGIDEIKVMVRYPIADRETVASLDNMYIRTPSGDEVPFDTVAQINTREGLQKITRINFRRAAEVTAEADTTIVEPAKVMSEVISDVLPELAQKYPGLTWDKSGLADEETKMVTSMLIGFALSMFGIYALLAIPTKSYLQPLIIMGVIPFGMIGAVVGHWIFGHAISMMSLMGIIALSGVVVNDSLILVDYVNKAVAQGRDKYQAIIEAGCRRFRAIMLTSMTTFLGLFPMLLERSAQAQFMVPMAISLAVGIVFATVITLLLVPSLYMILDDLGRLFSDADESPAAAETA</sequence>
<evidence type="ECO:0000256" key="1">
    <source>
        <dbReference type="SAM" id="Phobius"/>
    </source>
</evidence>
<dbReference type="Gene3D" id="3.30.70.1320">
    <property type="entry name" value="Multidrug efflux transporter AcrB pore domain like"/>
    <property type="match status" value="1"/>
</dbReference>
<feature type="transmembrane region" description="Helical" evidence="1">
    <location>
        <begin position="536"/>
        <end position="558"/>
    </location>
</feature>
<evidence type="ECO:0000313" key="3">
    <source>
        <dbReference type="Proteomes" id="UP000235162"/>
    </source>
</evidence>
<feature type="transmembrane region" description="Helical" evidence="1">
    <location>
        <begin position="460"/>
        <end position="481"/>
    </location>
</feature>
<dbReference type="PRINTS" id="PR00702">
    <property type="entry name" value="ACRIFLAVINRP"/>
</dbReference>
<dbReference type="GO" id="GO:0042910">
    <property type="term" value="F:xenobiotic transmembrane transporter activity"/>
    <property type="evidence" value="ECO:0007669"/>
    <property type="project" value="TreeGrafter"/>
</dbReference>
<dbReference type="EMBL" id="PKUR01000001">
    <property type="protein sequence ID" value="PLW87080.1"/>
    <property type="molecule type" value="Genomic_DNA"/>
</dbReference>
<feature type="transmembrane region" description="Helical" evidence="1">
    <location>
        <begin position="392"/>
        <end position="411"/>
    </location>
</feature>
<feature type="transmembrane region" description="Helical" evidence="1">
    <location>
        <begin position="1000"/>
        <end position="1026"/>
    </location>
</feature>
<dbReference type="PANTHER" id="PTHR32063">
    <property type="match status" value="1"/>
</dbReference>
<dbReference type="Gene3D" id="3.30.2090.10">
    <property type="entry name" value="Multidrug efflux transporter AcrB TolC docking domain, DN and DC subdomains"/>
    <property type="match status" value="2"/>
</dbReference>
<evidence type="ECO:0000313" key="2">
    <source>
        <dbReference type="EMBL" id="PLW87080.1"/>
    </source>
</evidence>
<dbReference type="SUPFAM" id="SSF82866">
    <property type="entry name" value="Multidrug efflux transporter AcrB transmembrane domain"/>
    <property type="match status" value="2"/>
</dbReference>
<dbReference type="RefSeq" id="WP_084200796.1">
    <property type="nucleotide sequence ID" value="NZ_BMYL01000001.1"/>
</dbReference>
<dbReference type="KEGG" id="hja:BST95_17925"/>
<dbReference type="AlphaFoldDB" id="A0AAP8MG03"/>
<dbReference type="SUPFAM" id="SSF82693">
    <property type="entry name" value="Multidrug efflux transporter AcrB pore domain, PN1, PN2, PC1 and PC2 subdomains"/>
    <property type="match status" value="2"/>
</dbReference>
<reference evidence="2 3" key="1">
    <citation type="submission" date="2018-01" db="EMBL/GenBank/DDBJ databases">
        <title>The draft genome sequence of Halioglobus japonicus S1-36.</title>
        <authorList>
            <person name="Du Z.-J."/>
            <person name="Shi M.-J."/>
        </authorList>
    </citation>
    <scope>NUCLEOTIDE SEQUENCE [LARGE SCALE GENOMIC DNA]</scope>
    <source>
        <strain evidence="2 3">S1-36</strain>
    </source>
</reference>
<protein>
    <submittedName>
        <fullName evidence="2">AcrB/AcrD/AcrF family protein</fullName>
    </submittedName>
</protein>
<name>A0AAP8MG03_9GAMM</name>
<keyword evidence="1" id="KW-1133">Transmembrane helix</keyword>
<dbReference type="InterPro" id="IPR027463">
    <property type="entry name" value="AcrB_DN_DC_subdom"/>
</dbReference>
<keyword evidence="1" id="KW-0472">Membrane</keyword>